<dbReference type="InterPro" id="IPR003141">
    <property type="entry name" value="Pol/His_phosphatase_N"/>
</dbReference>
<evidence type="ECO:0000259" key="1">
    <source>
        <dbReference type="SMART" id="SM00481"/>
    </source>
</evidence>
<reference evidence="3" key="1">
    <citation type="journal article" date="2019" name="Int. J. Syst. Evol. Microbiol.">
        <title>The Global Catalogue of Microorganisms (GCM) 10K type strain sequencing project: providing services to taxonomists for standard genome sequencing and annotation.</title>
        <authorList>
            <consortium name="The Broad Institute Genomics Platform"/>
            <consortium name="The Broad Institute Genome Sequencing Center for Infectious Disease"/>
            <person name="Wu L."/>
            <person name="Ma J."/>
        </authorList>
    </citation>
    <scope>NUCLEOTIDE SEQUENCE [LARGE SCALE GENOMIC DNA]</scope>
    <source>
        <strain evidence="3">CGMCC 1.15339</strain>
    </source>
</reference>
<evidence type="ECO:0000313" key="2">
    <source>
        <dbReference type="EMBL" id="GGB50892.1"/>
    </source>
</evidence>
<evidence type="ECO:0000313" key="3">
    <source>
        <dbReference type="Proteomes" id="UP000617555"/>
    </source>
</evidence>
<dbReference type="InterPro" id="IPR004013">
    <property type="entry name" value="PHP_dom"/>
</dbReference>
<accession>A0ABQ1IUK7</accession>
<dbReference type="InterPro" id="IPR016195">
    <property type="entry name" value="Pol/histidinol_Pase-like"/>
</dbReference>
<dbReference type="CDD" id="cd07438">
    <property type="entry name" value="PHP_HisPPase_AMP"/>
    <property type="match status" value="1"/>
</dbReference>
<name>A0ABQ1IUK7_9GAMM</name>
<dbReference type="PANTHER" id="PTHR42924:SF3">
    <property type="entry name" value="POLYMERASE_HISTIDINOL PHOSPHATASE N-TERMINAL DOMAIN-CONTAINING PROTEIN"/>
    <property type="match status" value="1"/>
</dbReference>
<dbReference type="SMART" id="SM00481">
    <property type="entry name" value="POLIIIAc"/>
    <property type="match status" value="1"/>
</dbReference>
<gene>
    <name evidence="2" type="primary">trpH</name>
    <name evidence="2" type="ORF">GCM10011607_09130</name>
</gene>
<proteinExistence type="predicted"/>
<dbReference type="Proteomes" id="UP000617555">
    <property type="component" value="Unassembled WGS sequence"/>
</dbReference>
<protein>
    <submittedName>
        <fullName evidence="2">Phosphatase</fullName>
    </submittedName>
</protein>
<keyword evidence="3" id="KW-1185">Reference proteome</keyword>
<dbReference type="SUPFAM" id="SSF89550">
    <property type="entry name" value="PHP domain-like"/>
    <property type="match status" value="1"/>
</dbReference>
<dbReference type="PANTHER" id="PTHR42924">
    <property type="entry name" value="EXONUCLEASE"/>
    <property type="match status" value="1"/>
</dbReference>
<dbReference type="Gene3D" id="3.20.20.140">
    <property type="entry name" value="Metal-dependent hydrolases"/>
    <property type="match status" value="1"/>
</dbReference>
<dbReference type="EMBL" id="BMII01000006">
    <property type="protein sequence ID" value="GGB50892.1"/>
    <property type="molecule type" value="Genomic_DNA"/>
</dbReference>
<dbReference type="Gene3D" id="1.10.150.650">
    <property type="match status" value="1"/>
</dbReference>
<organism evidence="2 3">
    <name type="scientific">Shewanella inventionis</name>
    <dbReference type="NCBI Taxonomy" id="1738770"/>
    <lineage>
        <taxon>Bacteria</taxon>
        <taxon>Pseudomonadati</taxon>
        <taxon>Pseudomonadota</taxon>
        <taxon>Gammaproteobacteria</taxon>
        <taxon>Alteromonadales</taxon>
        <taxon>Shewanellaceae</taxon>
        <taxon>Shewanella</taxon>
    </lineage>
</organism>
<dbReference type="Pfam" id="PF02811">
    <property type="entry name" value="PHP"/>
    <property type="match status" value="1"/>
</dbReference>
<sequence>MLLTDNYSLIPAVFLLVFLYNKQMITDTLLADLHSHTTASDGQLTPTQLIARAIEKGVEMFAITDHDTVGGLAEAHVANLAHDTPLSLINGCEISTRWNSYDIHIVGLNIDITHSGLLDFLAHQRQLRDIRAQEIGERLAKAGIDGAYEGAKAIAGDAALSRGHYARWLADNGHASDMPSVFKRFLARGKTGYVPNNWGDMASAIAHIHQAGGLAVLAHPSGYKLSVKWLKRLVREYAEAGGDAMEVVLGQQTLDDRNNLIALSKQNNLLGSVGSDFHFPSNWIELGKNLYQPQGVEWVWQSQNWMERT</sequence>
<comment type="caution">
    <text evidence="2">The sequence shown here is derived from an EMBL/GenBank/DDBJ whole genome shotgun (WGS) entry which is preliminary data.</text>
</comment>
<feature type="domain" description="Polymerase/histidinol phosphatase N-terminal" evidence="1">
    <location>
        <begin position="31"/>
        <end position="98"/>
    </location>
</feature>
<dbReference type="NCBIfam" id="NF047791">
    <property type="entry name" value="RNaseRnm"/>
    <property type="match status" value="1"/>
</dbReference>
<dbReference type="InterPro" id="IPR052018">
    <property type="entry name" value="PHP_domain"/>
</dbReference>